<dbReference type="AlphaFoldDB" id="E2S704"/>
<name>E2S704_9CORY</name>
<accession>E2S704</accession>
<dbReference type="HOGENOM" id="CLU_3288199_0_0_11"/>
<sequence length="40" mass="4622">MTWGEFIISEILSSRNNLEKDKAAILHVGDVKMERNKSFN</sequence>
<proteinExistence type="predicted"/>
<evidence type="ECO:0000313" key="2">
    <source>
        <dbReference type="Proteomes" id="UP000003020"/>
    </source>
</evidence>
<protein>
    <submittedName>
        <fullName evidence="1">Uncharacterized protein</fullName>
    </submittedName>
</protein>
<comment type="caution">
    <text evidence="1">The sequence shown here is derived from an EMBL/GenBank/DDBJ whole genome shotgun (WGS) entry which is preliminary data.</text>
</comment>
<dbReference type="Proteomes" id="UP000003020">
    <property type="component" value="Unassembled WGS sequence"/>
</dbReference>
<evidence type="ECO:0000313" key="1">
    <source>
        <dbReference type="EMBL" id="EFQ79796.1"/>
    </source>
</evidence>
<organism evidence="1 2">
    <name type="scientific">Corynebacterium pseudogenitalium ATCC 33035</name>
    <dbReference type="NCBI Taxonomy" id="525264"/>
    <lineage>
        <taxon>Bacteria</taxon>
        <taxon>Bacillati</taxon>
        <taxon>Actinomycetota</taxon>
        <taxon>Actinomycetes</taxon>
        <taxon>Mycobacteriales</taxon>
        <taxon>Corynebacteriaceae</taxon>
        <taxon>Corynebacterium</taxon>
    </lineage>
</organism>
<keyword evidence="2" id="KW-1185">Reference proteome</keyword>
<reference evidence="1 2" key="1">
    <citation type="submission" date="2010-08" db="EMBL/GenBank/DDBJ databases">
        <authorList>
            <person name="Muzny D."/>
            <person name="Qin X."/>
            <person name="Buhay C."/>
            <person name="Dugan-Rocha S."/>
            <person name="Ding Y."/>
            <person name="Chen G."/>
            <person name="Hawes A."/>
            <person name="Holder M."/>
            <person name="Jhangiani S."/>
            <person name="Johnson A."/>
            <person name="Khan Z."/>
            <person name="Li Z."/>
            <person name="Liu W."/>
            <person name="Liu X."/>
            <person name="Perez L."/>
            <person name="Shen H."/>
            <person name="Wang Q."/>
            <person name="Watt J."/>
            <person name="Xi L."/>
            <person name="Xin Y."/>
            <person name="Zhou J."/>
            <person name="Deng J."/>
            <person name="Jiang H."/>
            <person name="Liu Y."/>
            <person name="Qu J."/>
            <person name="Song X.-Z."/>
            <person name="Zhang L."/>
            <person name="Villasana D."/>
            <person name="Johnson A."/>
            <person name="Liu J."/>
            <person name="Liyanage D."/>
            <person name="Lorensuhewa L."/>
            <person name="Robinson T."/>
            <person name="Song A."/>
            <person name="Song B.-B."/>
            <person name="Dinh H."/>
            <person name="Thornton R."/>
            <person name="Coyle M."/>
            <person name="Francisco L."/>
            <person name="Jackson L."/>
            <person name="Javaid M."/>
            <person name="Korchina V."/>
            <person name="Kovar C."/>
            <person name="Mata R."/>
            <person name="Mathew T."/>
            <person name="Ngo R."/>
            <person name="Nguyen L."/>
            <person name="Nguyen N."/>
            <person name="Okwuonu G."/>
            <person name="Ongeri F."/>
            <person name="Pham C."/>
            <person name="Simmons D."/>
            <person name="Wilczek-Boney K."/>
            <person name="Hale W."/>
            <person name="Jakkamsetti A."/>
            <person name="Pham P."/>
            <person name="Ruth R."/>
            <person name="San Lucas F."/>
            <person name="Warren J."/>
            <person name="Zhang J."/>
            <person name="Zhao Z."/>
            <person name="Zhou C."/>
            <person name="Zhu D."/>
            <person name="Lee S."/>
            <person name="Bess C."/>
            <person name="Blankenburg K."/>
            <person name="Forbes L."/>
            <person name="Fu Q."/>
            <person name="Gubbala S."/>
            <person name="Hirani K."/>
            <person name="Jayaseelan J.C."/>
            <person name="Lara F."/>
            <person name="Munidasa M."/>
            <person name="Palculict T."/>
            <person name="Patil S."/>
            <person name="Pu L.-L."/>
            <person name="Saada N."/>
            <person name="Tang L."/>
            <person name="Weissenberger G."/>
            <person name="Zhu Y."/>
            <person name="Hemphill L."/>
            <person name="Shang Y."/>
            <person name="Youmans B."/>
            <person name="Ayvaz T."/>
            <person name="Ross M."/>
            <person name="Santibanez J."/>
            <person name="Aqrawi P."/>
            <person name="Gross S."/>
            <person name="Joshi V."/>
            <person name="Fowler G."/>
            <person name="Nazareth L."/>
            <person name="Reid J."/>
            <person name="Worley K."/>
            <person name="Petrosino J."/>
            <person name="Highlander S."/>
            <person name="Gibbs R."/>
        </authorList>
    </citation>
    <scope>NUCLEOTIDE SEQUENCE [LARGE SCALE GENOMIC DNA]</scope>
    <source>
        <strain evidence="1 2">ATCC 33035</strain>
    </source>
</reference>
<gene>
    <name evidence="1" type="ORF">HMPREF0305_12306</name>
</gene>
<dbReference type="EMBL" id="ABYQ02000014">
    <property type="protein sequence ID" value="EFQ79796.1"/>
    <property type="molecule type" value="Genomic_DNA"/>
</dbReference>